<dbReference type="Pfam" id="PF23183">
    <property type="entry name" value="bHLH_NPAS4"/>
    <property type="match status" value="1"/>
</dbReference>
<dbReference type="InterPro" id="IPR056192">
    <property type="entry name" value="bHLH_NPAS4"/>
</dbReference>
<comment type="subcellular location">
    <subcellularLocation>
        <location evidence="1">Nucleus</location>
    </subcellularLocation>
</comment>
<dbReference type="Gene3D" id="3.30.450.20">
    <property type="entry name" value="PAS domain"/>
    <property type="match status" value="1"/>
</dbReference>
<comment type="caution">
    <text evidence="7">The sequence shown here is derived from an EMBL/GenBank/DDBJ whole genome shotgun (WGS) entry which is preliminary data.</text>
</comment>
<evidence type="ECO:0000256" key="4">
    <source>
        <dbReference type="ARBA" id="ARBA00023163"/>
    </source>
</evidence>
<keyword evidence="8" id="KW-1185">Reference proteome</keyword>
<dbReference type="PROSITE" id="PS50112">
    <property type="entry name" value="PAS"/>
    <property type="match status" value="1"/>
</dbReference>
<evidence type="ECO:0000256" key="3">
    <source>
        <dbReference type="ARBA" id="ARBA00023125"/>
    </source>
</evidence>
<evidence type="ECO:0000259" key="6">
    <source>
        <dbReference type="PROSITE" id="PS50112"/>
    </source>
</evidence>
<dbReference type="STRING" id="623744.A0A553RHH0"/>
<proteinExistence type="predicted"/>
<dbReference type="SUPFAM" id="SSF55785">
    <property type="entry name" value="PYP-like sensor domain (PAS domain)"/>
    <property type="match status" value="1"/>
</dbReference>
<dbReference type="PANTHER" id="PTHR23043">
    <property type="entry name" value="HYPOXIA-INDUCIBLE FACTOR 1 ALPHA"/>
    <property type="match status" value="1"/>
</dbReference>
<keyword evidence="2" id="KW-0805">Transcription regulation</keyword>
<keyword evidence="3" id="KW-0238">DNA-binding</keyword>
<reference evidence="7 8" key="1">
    <citation type="journal article" date="2019" name="Sci. Data">
        <title>Hybrid genome assembly and annotation of Danionella translucida.</title>
        <authorList>
            <person name="Kadobianskyi M."/>
            <person name="Schulze L."/>
            <person name="Schuelke M."/>
            <person name="Judkewitz B."/>
        </authorList>
    </citation>
    <scope>NUCLEOTIDE SEQUENCE [LARGE SCALE GENOMIC DNA]</scope>
    <source>
        <strain evidence="7 8">Bolton</strain>
    </source>
</reference>
<gene>
    <name evidence="7" type="ORF">DNTS_015960</name>
</gene>
<evidence type="ECO:0000256" key="5">
    <source>
        <dbReference type="ARBA" id="ARBA00023242"/>
    </source>
</evidence>
<keyword evidence="4" id="KW-0804">Transcription</keyword>
<evidence type="ECO:0000313" key="7">
    <source>
        <dbReference type="EMBL" id="TRZ01628.1"/>
    </source>
</evidence>
<name>A0A553RHH0_9TELE</name>
<protein>
    <recommendedName>
        <fullName evidence="6">PAS domain-containing protein</fullName>
    </recommendedName>
</protein>
<organism evidence="7 8">
    <name type="scientific">Danionella cerebrum</name>
    <dbReference type="NCBI Taxonomy" id="2873325"/>
    <lineage>
        <taxon>Eukaryota</taxon>
        <taxon>Metazoa</taxon>
        <taxon>Chordata</taxon>
        <taxon>Craniata</taxon>
        <taxon>Vertebrata</taxon>
        <taxon>Euteleostomi</taxon>
        <taxon>Actinopterygii</taxon>
        <taxon>Neopterygii</taxon>
        <taxon>Teleostei</taxon>
        <taxon>Ostariophysi</taxon>
        <taxon>Cypriniformes</taxon>
        <taxon>Danionidae</taxon>
        <taxon>Danioninae</taxon>
        <taxon>Danionella</taxon>
    </lineage>
</organism>
<dbReference type="Proteomes" id="UP000316079">
    <property type="component" value="Unassembled WGS sequence"/>
</dbReference>
<dbReference type="AlphaFoldDB" id="A0A553RHH0"/>
<keyword evidence="5" id="KW-0539">Nucleus</keyword>
<dbReference type="GO" id="GO:0000981">
    <property type="term" value="F:DNA-binding transcription factor activity, RNA polymerase II-specific"/>
    <property type="evidence" value="ECO:0007669"/>
    <property type="project" value="TreeGrafter"/>
</dbReference>
<evidence type="ECO:0000313" key="8">
    <source>
        <dbReference type="Proteomes" id="UP000316079"/>
    </source>
</evidence>
<dbReference type="GO" id="GO:0005634">
    <property type="term" value="C:nucleus"/>
    <property type="evidence" value="ECO:0007669"/>
    <property type="project" value="UniProtKB-SubCell"/>
</dbReference>
<evidence type="ECO:0000256" key="2">
    <source>
        <dbReference type="ARBA" id="ARBA00023015"/>
    </source>
</evidence>
<accession>A0A553RHH0</accession>
<feature type="domain" description="PAS" evidence="6">
    <location>
        <begin position="76"/>
        <end position="134"/>
    </location>
</feature>
<feature type="non-terminal residue" evidence="7">
    <location>
        <position position="1"/>
    </location>
</feature>
<dbReference type="EMBL" id="SRMA01024063">
    <property type="protein sequence ID" value="TRZ01628.1"/>
    <property type="molecule type" value="Genomic_DNA"/>
</dbReference>
<dbReference type="CDD" id="cd00130">
    <property type="entry name" value="PAS"/>
    <property type="match status" value="1"/>
</dbReference>
<dbReference type="OrthoDB" id="9978016at2759"/>
<sequence>SLHFIRSTKSASKARRDLINHEIQNMKKLLPIHLNDQQRLSYLHAMSVSCVFIRKSVRLPGSRCSSPRLSVPNESVLPALPGFLLSFLKDGKLLCVSENIQEYLGYSMVDVLQNDSFFQLLDSGDQERVRGILEHFEPPLDSFSFVCQLRSARGHRIQNGTSSVSVVLKGRMQNGVCVCLCSPTADRVTDAMENTNCFHTQHSADMRITLAQYR</sequence>
<dbReference type="PANTHER" id="PTHR23043:SF37">
    <property type="entry name" value="NPAS4 PROTEIN"/>
    <property type="match status" value="1"/>
</dbReference>
<evidence type="ECO:0000256" key="1">
    <source>
        <dbReference type="ARBA" id="ARBA00004123"/>
    </source>
</evidence>
<dbReference type="InterPro" id="IPR035965">
    <property type="entry name" value="PAS-like_dom_sf"/>
</dbReference>
<dbReference type="GO" id="GO:0000977">
    <property type="term" value="F:RNA polymerase II transcription regulatory region sequence-specific DNA binding"/>
    <property type="evidence" value="ECO:0007669"/>
    <property type="project" value="TreeGrafter"/>
</dbReference>
<dbReference type="InterPro" id="IPR000014">
    <property type="entry name" value="PAS"/>
</dbReference>